<dbReference type="STRING" id="1312852.EG19_03435"/>
<dbReference type="GO" id="GO:0030170">
    <property type="term" value="F:pyridoxal phosphate binding"/>
    <property type="evidence" value="ECO:0007669"/>
    <property type="project" value="InterPro"/>
</dbReference>
<dbReference type="InterPro" id="IPR015421">
    <property type="entry name" value="PyrdxlP-dep_Trfase_major"/>
</dbReference>
<keyword evidence="5" id="KW-1185">Reference proteome</keyword>
<dbReference type="InterPro" id="IPR050087">
    <property type="entry name" value="AON_synthase_class-II"/>
</dbReference>
<dbReference type="InterPro" id="IPR015422">
    <property type="entry name" value="PyrdxlP-dep_Trfase_small"/>
</dbReference>
<comment type="cofactor">
    <cofactor evidence="1">
        <name>pyridoxal 5'-phosphate</name>
        <dbReference type="ChEBI" id="CHEBI:597326"/>
    </cofactor>
</comment>
<reference evidence="4 5" key="1">
    <citation type="submission" date="2014-04" db="EMBL/GenBank/DDBJ databases">
        <title>The Genome Sequence of Thermoanaerobaculum aquaticum MP-01, The First Cultivated Group 23 Acidobacterium.</title>
        <authorList>
            <person name="Stamps B.W."/>
            <person name="Losey N.A."/>
            <person name="Lawson P.A."/>
            <person name="Stevenson B.S."/>
        </authorList>
    </citation>
    <scope>NUCLEOTIDE SEQUENCE [LARGE SCALE GENOMIC DNA]</scope>
    <source>
        <strain evidence="4 5">MP-01</strain>
    </source>
</reference>
<dbReference type="InterPro" id="IPR004839">
    <property type="entry name" value="Aminotransferase_I/II_large"/>
</dbReference>
<gene>
    <name evidence="4" type="ORF">EG19_03435</name>
</gene>
<dbReference type="Gene3D" id="3.40.640.10">
    <property type="entry name" value="Type I PLP-dependent aspartate aminotransferase-like (Major domain)"/>
    <property type="match status" value="1"/>
</dbReference>
<feature type="domain" description="Aminotransferase class I/classII large" evidence="3">
    <location>
        <begin position="54"/>
        <end position="403"/>
    </location>
</feature>
<proteinExistence type="predicted"/>
<dbReference type="EMBL" id="JMFG01000002">
    <property type="protein sequence ID" value="KDA54866.1"/>
    <property type="molecule type" value="Genomic_DNA"/>
</dbReference>
<dbReference type="PANTHER" id="PTHR13693:SF3">
    <property type="entry name" value="LD36009P"/>
    <property type="match status" value="1"/>
</dbReference>
<name>A0A062Y387_9BACT</name>
<dbReference type="PANTHER" id="PTHR13693">
    <property type="entry name" value="CLASS II AMINOTRANSFERASE/8-AMINO-7-OXONONANOATE SYNTHASE"/>
    <property type="match status" value="1"/>
</dbReference>
<organism evidence="4 5">
    <name type="scientific">Thermoanaerobaculum aquaticum</name>
    <dbReference type="NCBI Taxonomy" id="1312852"/>
    <lineage>
        <taxon>Bacteria</taxon>
        <taxon>Pseudomonadati</taxon>
        <taxon>Acidobacteriota</taxon>
        <taxon>Thermoanaerobaculia</taxon>
        <taxon>Thermoanaerobaculales</taxon>
        <taxon>Thermoanaerobaculaceae</taxon>
        <taxon>Thermoanaerobaculum</taxon>
    </lineage>
</organism>
<accession>A0A062Y387</accession>
<dbReference type="Proteomes" id="UP000027284">
    <property type="component" value="Unassembled WGS sequence"/>
</dbReference>
<comment type="caution">
    <text evidence="4">The sequence shown here is derived from an EMBL/GenBank/DDBJ whole genome shotgun (WGS) entry which is preliminary data.</text>
</comment>
<evidence type="ECO:0000256" key="2">
    <source>
        <dbReference type="ARBA" id="ARBA00022679"/>
    </source>
</evidence>
<sequence length="408" mass="44940">MSLARLSASLMEEVKALEKEGRAKAPERVVVGYVPPRDGLGPRYRLAGSDKLFLRMNSNSYLSLSHDPRLLEAADRATRELGAGPGAVRFIDGTFSYHVELERRIAQYVGKPAAKIFNSAYTANLGQGLALASAQTYWIGDELNHNSIIRAMRIAGVPRENRAIYKHNNLEELKKCLDAVPPGMERVVVIFDGIFSMRGDFTPLAEVNRLLEPYRERFPKGLVTVMDDSHGVGAYGRTGRGTEEHTEASCDILIGTFGKAFGVNGGFVASSPEVIEAIRQKADTYIYTNPLGVGDCAAALEAVNIADSPEGVERLRTLQARTQQFREGVEKLGWETIPGPHPIVPLLVRDTARAKRLVQHFFEHGVLVVGLTYPVVPRGEETIRFQINAAHTEADIDYVLEVLRAFQA</sequence>
<protein>
    <submittedName>
        <fullName evidence="4">7-keto-8-aminopelargonate synthetase</fullName>
    </submittedName>
</protein>
<evidence type="ECO:0000313" key="5">
    <source>
        <dbReference type="Proteomes" id="UP000027284"/>
    </source>
</evidence>
<evidence type="ECO:0000259" key="3">
    <source>
        <dbReference type="Pfam" id="PF00155"/>
    </source>
</evidence>
<keyword evidence="2" id="KW-0808">Transferase</keyword>
<evidence type="ECO:0000313" key="4">
    <source>
        <dbReference type="EMBL" id="KDA54866.1"/>
    </source>
</evidence>
<dbReference type="Gene3D" id="3.90.1150.10">
    <property type="entry name" value="Aspartate Aminotransferase, domain 1"/>
    <property type="match status" value="1"/>
</dbReference>
<dbReference type="Pfam" id="PF00155">
    <property type="entry name" value="Aminotran_1_2"/>
    <property type="match status" value="1"/>
</dbReference>
<dbReference type="SUPFAM" id="SSF53383">
    <property type="entry name" value="PLP-dependent transferases"/>
    <property type="match status" value="1"/>
</dbReference>
<dbReference type="RefSeq" id="WP_038046201.1">
    <property type="nucleotide sequence ID" value="NZ_JMFG01000002.1"/>
</dbReference>
<dbReference type="GO" id="GO:0016740">
    <property type="term" value="F:transferase activity"/>
    <property type="evidence" value="ECO:0007669"/>
    <property type="project" value="UniProtKB-KW"/>
</dbReference>
<evidence type="ECO:0000256" key="1">
    <source>
        <dbReference type="ARBA" id="ARBA00001933"/>
    </source>
</evidence>
<dbReference type="OrthoDB" id="9807157at2"/>
<dbReference type="AlphaFoldDB" id="A0A062Y387"/>
<dbReference type="InterPro" id="IPR015424">
    <property type="entry name" value="PyrdxlP-dep_Trfase"/>
</dbReference>